<protein>
    <recommendedName>
        <fullName evidence="2">Vacuolar protein sorting protein 11 C-terminal domain-containing protein</fullName>
    </recommendedName>
</protein>
<dbReference type="Pfam" id="PF12451">
    <property type="entry name" value="VPS11_C"/>
    <property type="match status" value="1"/>
</dbReference>
<dbReference type="InterPro" id="IPR024763">
    <property type="entry name" value="VPS11_C"/>
</dbReference>
<evidence type="ECO:0000256" key="1">
    <source>
        <dbReference type="SAM" id="MobiDB-lite"/>
    </source>
</evidence>
<dbReference type="Proteomes" id="UP000286510">
    <property type="component" value="Unassembled WGS sequence"/>
</dbReference>
<name>A0A3R6XXR7_APHAT</name>
<evidence type="ECO:0000313" key="3">
    <source>
        <dbReference type="EMBL" id="RHZ37962.1"/>
    </source>
</evidence>
<feature type="region of interest" description="Disordered" evidence="1">
    <location>
        <begin position="76"/>
        <end position="251"/>
    </location>
</feature>
<sequence>NCISETDRECMTCGPEHRHFVALQSSLQAKASNHELFFNQLETATDGFNTIAEYFGKGIFKPVDDDDDENHVAESVGSNERFSNEYLDALGGGGGADASELGGKDTGSTQRLWRGCDGGREGRYSTKAAKESAKGGAAAKAAKHVEEEEVDAPEDDEGDEGDDSVEDEDAEGGDDNEEGNDDDDDDGEGGEDEEVGLAYLYTNFEDDENDGEFEGEEGGDDDDDDEDHEEEEDDDEEEDEDEKPPAKKQKK</sequence>
<feature type="non-terminal residue" evidence="3">
    <location>
        <position position="1"/>
    </location>
</feature>
<evidence type="ECO:0000259" key="2">
    <source>
        <dbReference type="Pfam" id="PF12451"/>
    </source>
</evidence>
<accession>A0A3R6XXR7</accession>
<reference evidence="3 4" key="1">
    <citation type="submission" date="2018-08" db="EMBL/GenBank/DDBJ databases">
        <title>Aphanomyces genome sequencing and annotation.</title>
        <authorList>
            <person name="Minardi D."/>
            <person name="Oidtmann B."/>
            <person name="Van Der Giezen M."/>
            <person name="Studholme D.J."/>
        </authorList>
    </citation>
    <scope>NUCLEOTIDE SEQUENCE [LARGE SCALE GENOMIC DNA]</scope>
    <source>
        <strain evidence="3 4">FDL457</strain>
    </source>
</reference>
<feature type="compositionally biased region" description="Acidic residues" evidence="1">
    <location>
        <begin position="147"/>
        <end position="195"/>
    </location>
</feature>
<feature type="compositionally biased region" description="Basic and acidic residues" evidence="1">
    <location>
        <begin position="117"/>
        <end position="133"/>
    </location>
</feature>
<feature type="domain" description="Vacuolar protein sorting protein 11 C-terminal" evidence="2">
    <location>
        <begin position="29"/>
        <end position="60"/>
    </location>
</feature>
<dbReference type="AlphaFoldDB" id="A0A3R6XXR7"/>
<dbReference type="EMBL" id="QUTF01009141">
    <property type="protein sequence ID" value="RHZ37962.1"/>
    <property type="molecule type" value="Genomic_DNA"/>
</dbReference>
<gene>
    <name evidence="3" type="ORF">DYB26_012738</name>
</gene>
<evidence type="ECO:0000313" key="4">
    <source>
        <dbReference type="Proteomes" id="UP000286510"/>
    </source>
</evidence>
<proteinExistence type="predicted"/>
<comment type="caution">
    <text evidence="3">The sequence shown here is derived from an EMBL/GenBank/DDBJ whole genome shotgun (WGS) entry which is preliminary data.</text>
</comment>
<organism evidence="3 4">
    <name type="scientific">Aphanomyces astaci</name>
    <name type="common">Crayfish plague agent</name>
    <dbReference type="NCBI Taxonomy" id="112090"/>
    <lineage>
        <taxon>Eukaryota</taxon>
        <taxon>Sar</taxon>
        <taxon>Stramenopiles</taxon>
        <taxon>Oomycota</taxon>
        <taxon>Saprolegniomycetes</taxon>
        <taxon>Saprolegniales</taxon>
        <taxon>Verrucalvaceae</taxon>
        <taxon>Aphanomyces</taxon>
    </lineage>
</organism>
<feature type="compositionally biased region" description="Acidic residues" evidence="1">
    <location>
        <begin position="204"/>
        <end position="242"/>
    </location>
</feature>